<accession>A0A4P1R0E3</accession>
<reference evidence="3 4" key="1">
    <citation type="journal article" date="2017" name="Plant Biotechnol. J.">
        <title>A comprehensive draft genome sequence for lupin (Lupinus angustifolius), an emerging health food: insights into plant-microbe interactions and legume evolution.</title>
        <authorList>
            <person name="Hane J.K."/>
            <person name="Ming Y."/>
            <person name="Kamphuis L.G."/>
            <person name="Nelson M.N."/>
            <person name="Garg G."/>
            <person name="Atkins C.A."/>
            <person name="Bayer P.E."/>
            <person name="Bravo A."/>
            <person name="Bringans S."/>
            <person name="Cannon S."/>
            <person name="Edwards D."/>
            <person name="Foley R."/>
            <person name="Gao L.L."/>
            <person name="Harrison M.J."/>
            <person name="Huang W."/>
            <person name="Hurgobin B."/>
            <person name="Li S."/>
            <person name="Liu C.W."/>
            <person name="McGrath A."/>
            <person name="Morahan G."/>
            <person name="Murray J."/>
            <person name="Weller J."/>
            <person name="Jian J."/>
            <person name="Singh K.B."/>
        </authorList>
    </citation>
    <scope>NUCLEOTIDE SEQUENCE [LARGE SCALE GENOMIC DNA]</scope>
    <source>
        <strain evidence="4">cv. Tanjil</strain>
        <tissue evidence="3">Whole plant</tissue>
    </source>
</reference>
<dbReference type="Gene3D" id="1.25.40.990">
    <property type="match status" value="1"/>
</dbReference>
<proteinExistence type="predicted"/>
<dbReference type="InterPro" id="IPR045107">
    <property type="entry name" value="SAC3/GANP/THP3"/>
</dbReference>
<evidence type="ECO:0000313" key="4">
    <source>
        <dbReference type="Proteomes" id="UP000188354"/>
    </source>
</evidence>
<evidence type="ECO:0000256" key="1">
    <source>
        <dbReference type="SAM" id="MobiDB-lite"/>
    </source>
</evidence>
<feature type="compositionally biased region" description="Polar residues" evidence="1">
    <location>
        <begin position="27"/>
        <end position="38"/>
    </location>
</feature>
<dbReference type="GO" id="GO:0005737">
    <property type="term" value="C:cytoplasm"/>
    <property type="evidence" value="ECO:0007669"/>
    <property type="project" value="TreeGrafter"/>
</dbReference>
<dbReference type="FunFam" id="1.25.40.990:FF:000012">
    <property type="entry name" value="SAC3 family protein C"/>
    <property type="match status" value="1"/>
</dbReference>
<organism evidence="3 4">
    <name type="scientific">Lupinus angustifolius</name>
    <name type="common">Narrow-leaved blue lupine</name>
    <dbReference type="NCBI Taxonomy" id="3871"/>
    <lineage>
        <taxon>Eukaryota</taxon>
        <taxon>Viridiplantae</taxon>
        <taxon>Streptophyta</taxon>
        <taxon>Embryophyta</taxon>
        <taxon>Tracheophyta</taxon>
        <taxon>Spermatophyta</taxon>
        <taxon>Magnoliopsida</taxon>
        <taxon>eudicotyledons</taxon>
        <taxon>Gunneridae</taxon>
        <taxon>Pentapetalae</taxon>
        <taxon>rosids</taxon>
        <taxon>fabids</taxon>
        <taxon>Fabales</taxon>
        <taxon>Fabaceae</taxon>
        <taxon>Papilionoideae</taxon>
        <taxon>50 kb inversion clade</taxon>
        <taxon>genistoids sensu lato</taxon>
        <taxon>core genistoids</taxon>
        <taxon>Genisteae</taxon>
        <taxon>Lupinus</taxon>
    </lineage>
</organism>
<evidence type="ECO:0000259" key="2">
    <source>
        <dbReference type="Pfam" id="PF03399"/>
    </source>
</evidence>
<feature type="region of interest" description="Disordered" evidence="1">
    <location>
        <begin position="1"/>
        <end position="53"/>
    </location>
</feature>
<dbReference type="InterPro" id="IPR005062">
    <property type="entry name" value="SAC3/GANP/THP3_conserved"/>
</dbReference>
<dbReference type="Proteomes" id="UP000188354">
    <property type="component" value="Chromosome LG13"/>
</dbReference>
<protein>
    <recommendedName>
        <fullName evidence="2">SAC3/GANP/THP3 conserved domain-containing protein</fullName>
    </recommendedName>
</protein>
<dbReference type="PANTHER" id="PTHR12436:SF3">
    <property type="entry name" value="GERMINAL-CENTER ASSOCIATED NUCLEAR PROTEIN"/>
    <property type="match status" value="1"/>
</dbReference>
<dbReference type="Gramene" id="OIV99078">
    <property type="protein sequence ID" value="OIV99078"/>
    <property type="gene ID" value="TanjilG_32337"/>
</dbReference>
<dbReference type="STRING" id="3871.A0A4P1R0E3"/>
<feature type="domain" description="SAC3/GANP/THP3 conserved" evidence="2">
    <location>
        <begin position="80"/>
        <end position="118"/>
    </location>
</feature>
<dbReference type="PANTHER" id="PTHR12436">
    <property type="entry name" value="80 KDA MCM3-ASSOCIATED PROTEIN"/>
    <property type="match status" value="1"/>
</dbReference>
<feature type="domain" description="SAC3/GANP/THP3 conserved" evidence="2">
    <location>
        <begin position="163"/>
        <end position="407"/>
    </location>
</feature>
<dbReference type="GO" id="GO:0070390">
    <property type="term" value="C:transcription export complex 2"/>
    <property type="evidence" value="ECO:0007669"/>
    <property type="project" value="TreeGrafter"/>
</dbReference>
<keyword evidence="4" id="KW-1185">Reference proteome</keyword>
<name>A0A4P1R0E3_LUPAN</name>
<dbReference type="AlphaFoldDB" id="A0A4P1R0E3"/>
<sequence length="446" mass="50569">MEGGAPRNRNPSSHSVSTSFSQSSRSNATHQSKVSTFAQIERRGRASSSSTSYSNINTQHYADADSDSNFVPLVGTCPYMCPEGERIQRENLRDLAVFERLNGNPRKSSPGLAVKKFSGGGCHILVSCNPLPSLMNFFFLSTKGKPDGDLQNTFPIRTISSKCASDVRPLPVLEDTLKYLLSFLESKEKPFEVVHDFVFDRTRSIRQDLTMQNIVNTKAIYMYEGMVKFHVVSHHKLRHSMSDPNIASMHHLNMEQLTKTLASLFSLYEANRNSNYVHENEAEFHSLNVLLHLGSYSKPMGEPLSLWFSRLSPLVLKSKEMRFARRILRSFRLGNYKDFFCTAAAQASYLQYCIMEPYINEVRALALSCINFGGYKLHPYPLFELSKQLMIKESDLETFCKSCGLETCTDESGNKLLPTKQDTFSHPKGGFQIYSFLGFQEYESQF</sequence>
<dbReference type="Pfam" id="PF03399">
    <property type="entry name" value="SAC3_GANP"/>
    <property type="match status" value="2"/>
</dbReference>
<evidence type="ECO:0000313" key="3">
    <source>
        <dbReference type="EMBL" id="OIV99078.1"/>
    </source>
</evidence>
<dbReference type="EMBL" id="CM007373">
    <property type="protein sequence ID" value="OIV99078.1"/>
    <property type="molecule type" value="Genomic_DNA"/>
</dbReference>
<dbReference type="GO" id="GO:0006406">
    <property type="term" value="P:mRNA export from nucleus"/>
    <property type="evidence" value="ECO:0007669"/>
    <property type="project" value="TreeGrafter"/>
</dbReference>
<feature type="compositionally biased region" description="Low complexity" evidence="1">
    <location>
        <begin position="12"/>
        <end position="26"/>
    </location>
</feature>
<gene>
    <name evidence="3" type="ORF">TanjilG_32337</name>
</gene>